<dbReference type="InterPro" id="IPR003959">
    <property type="entry name" value="ATPase_AAA_core"/>
</dbReference>
<dbReference type="GO" id="GO:0006508">
    <property type="term" value="P:proteolysis"/>
    <property type="evidence" value="ECO:0007669"/>
    <property type="project" value="UniProtKB-KW"/>
</dbReference>
<dbReference type="PANTHER" id="PTHR23077:SF171">
    <property type="entry name" value="NUCLEAR VALOSIN-CONTAINING PROTEIN-LIKE"/>
    <property type="match status" value="1"/>
</dbReference>
<keyword evidence="6" id="KW-0645">Protease</keyword>
<comment type="caution">
    <text evidence="6">The sequence shown here is derived from an EMBL/GenBank/DDBJ whole genome shotgun (WGS) entry which is preliminary data.</text>
</comment>
<dbReference type="RefSeq" id="WP_146453880.1">
    <property type="nucleotide sequence ID" value="NZ_SJPW01000001.1"/>
</dbReference>
<dbReference type="Gene3D" id="1.10.8.60">
    <property type="match status" value="1"/>
</dbReference>
<dbReference type="SUPFAM" id="SSF48452">
    <property type="entry name" value="TPR-like"/>
    <property type="match status" value="1"/>
</dbReference>
<reference evidence="6 7" key="1">
    <citation type="submission" date="2019-02" db="EMBL/GenBank/DDBJ databases">
        <title>Deep-cultivation of Planctomycetes and their phenomic and genomic characterization uncovers novel biology.</title>
        <authorList>
            <person name="Wiegand S."/>
            <person name="Jogler M."/>
            <person name="Boedeker C."/>
            <person name="Pinto D."/>
            <person name="Vollmers J."/>
            <person name="Rivas-Marin E."/>
            <person name="Kohn T."/>
            <person name="Peeters S.H."/>
            <person name="Heuer A."/>
            <person name="Rast P."/>
            <person name="Oberbeckmann S."/>
            <person name="Bunk B."/>
            <person name="Jeske O."/>
            <person name="Meyerdierks A."/>
            <person name="Storesund J.E."/>
            <person name="Kallscheuer N."/>
            <person name="Luecker S."/>
            <person name="Lage O.M."/>
            <person name="Pohl T."/>
            <person name="Merkel B.J."/>
            <person name="Hornburger P."/>
            <person name="Mueller R.-W."/>
            <person name="Bruemmer F."/>
            <person name="Labrenz M."/>
            <person name="Spormann A.M."/>
            <person name="Op Den Camp H."/>
            <person name="Overmann J."/>
            <person name="Amann R."/>
            <person name="Jetten M.S.M."/>
            <person name="Mascher T."/>
            <person name="Medema M.H."/>
            <person name="Devos D.P."/>
            <person name="Kaster A.-K."/>
            <person name="Ovreas L."/>
            <person name="Rohde M."/>
            <person name="Galperin M.Y."/>
            <person name="Jogler C."/>
        </authorList>
    </citation>
    <scope>NUCLEOTIDE SEQUENCE [LARGE SCALE GENOMIC DNA]</scope>
    <source>
        <strain evidence="6 7">Poly51</strain>
    </source>
</reference>
<evidence type="ECO:0000313" key="6">
    <source>
        <dbReference type="EMBL" id="TWU60234.1"/>
    </source>
</evidence>
<dbReference type="GO" id="GO:0005524">
    <property type="term" value="F:ATP binding"/>
    <property type="evidence" value="ECO:0007669"/>
    <property type="project" value="UniProtKB-KW"/>
</dbReference>
<evidence type="ECO:0000259" key="5">
    <source>
        <dbReference type="SMART" id="SM00382"/>
    </source>
</evidence>
<dbReference type="GO" id="GO:0016887">
    <property type="term" value="F:ATP hydrolysis activity"/>
    <property type="evidence" value="ECO:0007669"/>
    <property type="project" value="InterPro"/>
</dbReference>
<feature type="domain" description="AAA+ ATPase" evidence="5">
    <location>
        <begin position="207"/>
        <end position="344"/>
    </location>
</feature>
<dbReference type="GO" id="GO:0008237">
    <property type="term" value="F:metallopeptidase activity"/>
    <property type="evidence" value="ECO:0007669"/>
    <property type="project" value="UniProtKB-KW"/>
</dbReference>
<dbReference type="AlphaFoldDB" id="A0A5C6FKD3"/>
<evidence type="ECO:0000256" key="4">
    <source>
        <dbReference type="SAM" id="MobiDB-lite"/>
    </source>
</evidence>
<dbReference type="InterPro" id="IPR041569">
    <property type="entry name" value="AAA_lid_3"/>
</dbReference>
<dbReference type="EC" id="3.4.24.-" evidence="6"/>
<dbReference type="EMBL" id="SJPW01000001">
    <property type="protein sequence ID" value="TWU60234.1"/>
    <property type="molecule type" value="Genomic_DNA"/>
</dbReference>
<evidence type="ECO:0000256" key="2">
    <source>
        <dbReference type="ARBA" id="ARBA00022840"/>
    </source>
</evidence>
<dbReference type="InterPro" id="IPR003593">
    <property type="entry name" value="AAA+_ATPase"/>
</dbReference>
<dbReference type="Pfam" id="PF00004">
    <property type="entry name" value="AAA"/>
    <property type="match status" value="1"/>
</dbReference>
<evidence type="ECO:0000256" key="1">
    <source>
        <dbReference type="ARBA" id="ARBA00022741"/>
    </source>
</evidence>
<keyword evidence="7" id="KW-1185">Reference proteome</keyword>
<dbReference type="SMART" id="SM00382">
    <property type="entry name" value="AAA"/>
    <property type="match status" value="1"/>
</dbReference>
<sequence length="452" mass="49853">MTDPNQAAIAALRSAVAVSPENIELSNQLTRLLVDLMRYEEAETNVRESLSRHPGDVVLQLSLADIYFRQRKDSHAMAIVETLASGKNADPRAMVMHARLLQRSGDIRGAVSTYRDAVDRNEDVADAELESLLGISDFREQDEESEPQGAAWQEGDYDDDDPEFEMFRPTEGFESVGGMESVKEDIRVKIIYPIEHAEMFAAYGKKVGGGILLYGPPGCGKTHLARATAGEVKAGFLSIGISDVLDMWIGNSEKNLHAIFEQARRSKPCVLFFDEVDALGASRSDMKRSGGRQLINQFLSELDGIEANNDGLLCLAATNTPWHLDSAFRRPGRFDRIVFVPPPDAAARAEILQLQLTGKPTDDVDVSKIAAKTDEYSGADIKAVVDRAIEAKLHEAVKTGMPKPITTKDLLASAKEVRPSTREWFSTARNHALYANEGGLYDDILDYLKIKR</sequence>
<accession>A0A5C6FKD3</accession>
<dbReference type="SUPFAM" id="SSF52540">
    <property type="entry name" value="P-loop containing nucleoside triphosphate hydrolases"/>
    <property type="match status" value="1"/>
</dbReference>
<gene>
    <name evidence="6" type="primary">ftsH3</name>
    <name evidence="6" type="ORF">Poly51_05090</name>
</gene>
<dbReference type="InterPro" id="IPR011990">
    <property type="entry name" value="TPR-like_helical_dom_sf"/>
</dbReference>
<dbReference type="OrthoDB" id="9809379at2"/>
<feature type="region of interest" description="Disordered" evidence="4">
    <location>
        <begin position="135"/>
        <end position="162"/>
    </location>
</feature>
<dbReference type="Proteomes" id="UP000318288">
    <property type="component" value="Unassembled WGS sequence"/>
</dbReference>
<keyword evidence="3" id="KW-0175">Coiled coil</keyword>
<name>A0A5C6FKD3_9BACT</name>
<dbReference type="InterPro" id="IPR027417">
    <property type="entry name" value="P-loop_NTPase"/>
</dbReference>
<proteinExistence type="predicted"/>
<dbReference type="Gene3D" id="3.40.50.300">
    <property type="entry name" value="P-loop containing nucleotide triphosphate hydrolases"/>
    <property type="match status" value="1"/>
</dbReference>
<dbReference type="Pfam" id="PF17862">
    <property type="entry name" value="AAA_lid_3"/>
    <property type="match status" value="1"/>
</dbReference>
<keyword evidence="6" id="KW-0378">Hydrolase</keyword>
<protein>
    <submittedName>
        <fullName evidence="6">ATP-dependent zinc metalloprotease FtsH 3</fullName>
        <ecNumber evidence="6">3.4.24.-</ecNumber>
    </submittedName>
</protein>
<dbReference type="FunFam" id="3.40.50.300:FF:001025">
    <property type="entry name" value="ATPase family, AAA domain-containing 2B"/>
    <property type="match status" value="1"/>
</dbReference>
<dbReference type="InterPro" id="IPR050168">
    <property type="entry name" value="AAA_ATPase_domain"/>
</dbReference>
<evidence type="ECO:0000256" key="3">
    <source>
        <dbReference type="ARBA" id="ARBA00023054"/>
    </source>
</evidence>
<dbReference type="Gene3D" id="1.25.40.10">
    <property type="entry name" value="Tetratricopeptide repeat domain"/>
    <property type="match status" value="1"/>
</dbReference>
<dbReference type="PANTHER" id="PTHR23077">
    <property type="entry name" value="AAA-FAMILY ATPASE"/>
    <property type="match status" value="1"/>
</dbReference>
<keyword evidence="1" id="KW-0547">Nucleotide-binding</keyword>
<evidence type="ECO:0000313" key="7">
    <source>
        <dbReference type="Proteomes" id="UP000318288"/>
    </source>
</evidence>
<keyword evidence="2" id="KW-0067">ATP-binding</keyword>
<keyword evidence="6" id="KW-0482">Metalloprotease</keyword>
<organism evidence="6 7">
    <name type="scientific">Rubripirellula tenax</name>
    <dbReference type="NCBI Taxonomy" id="2528015"/>
    <lineage>
        <taxon>Bacteria</taxon>
        <taxon>Pseudomonadati</taxon>
        <taxon>Planctomycetota</taxon>
        <taxon>Planctomycetia</taxon>
        <taxon>Pirellulales</taxon>
        <taxon>Pirellulaceae</taxon>
        <taxon>Rubripirellula</taxon>
    </lineage>
</organism>